<evidence type="ECO:0000313" key="2">
    <source>
        <dbReference type="EMBL" id="AWP10438.1"/>
    </source>
</evidence>
<accession>A0A2U9C263</accession>
<dbReference type="Proteomes" id="UP000246464">
    <property type="component" value="Chromosome 12"/>
</dbReference>
<evidence type="ECO:0000256" key="1">
    <source>
        <dbReference type="SAM" id="MobiDB-lite"/>
    </source>
</evidence>
<gene>
    <name evidence="2" type="ORF">SMAX5B_009235</name>
</gene>
<feature type="compositionally biased region" description="Low complexity" evidence="1">
    <location>
        <begin position="190"/>
        <end position="210"/>
    </location>
</feature>
<keyword evidence="3" id="KW-1185">Reference proteome</keyword>
<dbReference type="AlphaFoldDB" id="A0A2U9C263"/>
<evidence type="ECO:0000313" key="3">
    <source>
        <dbReference type="Proteomes" id="UP000246464"/>
    </source>
</evidence>
<organism evidence="2 3">
    <name type="scientific">Scophthalmus maximus</name>
    <name type="common">Turbot</name>
    <name type="synonym">Psetta maxima</name>
    <dbReference type="NCBI Taxonomy" id="52904"/>
    <lineage>
        <taxon>Eukaryota</taxon>
        <taxon>Metazoa</taxon>
        <taxon>Chordata</taxon>
        <taxon>Craniata</taxon>
        <taxon>Vertebrata</taxon>
        <taxon>Euteleostomi</taxon>
        <taxon>Actinopterygii</taxon>
        <taxon>Neopterygii</taxon>
        <taxon>Teleostei</taxon>
        <taxon>Neoteleostei</taxon>
        <taxon>Acanthomorphata</taxon>
        <taxon>Carangaria</taxon>
        <taxon>Pleuronectiformes</taxon>
        <taxon>Pleuronectoidei</taxon>
        <taxon>Scophthalmidae</taxon>
        <taxon>Scophthalmus</taxon>
    </lineage>
</organism>
<feature type="compositionally biased region" description="Basic and acidic residues" evidence="1">
    <location>
        <begin position="177"/>
        <end position="186"/>
    </location>
</feature>
<sequence>MDEPNISADSFRPLVESFFTRMTAEQWSLLKSGKPDDATKVQLAELLLNIISTISTALVKSRGRSRTPVSMESARSNLCDSLAQSFAPGISTKSEDLDQFTDMVSKEVMTSVQSSLSCAPPVGASSEEPDPCCFTEPKKLHKMICCVCRVLKTFSAKIKRLFKPQPPRQRRQATPPRTRDTEDQLNRRITTSSDFDMSSFTSEESTTSDVSSEDNVDGQNGKIYEKIINKEVNGVIEPLMDELSNPDYNMLQSQASVEIKAIAKKIAPLILNEHINIFSSPKSGGVGKMMENLFAKTFATATILKMLREVQSKFHREDFGFPDDKKEMKTLMADVDSLLDGSGDHCMLQTFKRLSRADMLDFTEEFADLFYQHATAARKPDAVMTLSVPESDRNMYADIKRLAMYFLSLMSWWMNNQVACYRDRVTLALMGNESSAAPEASKGNVMDSTKEQAEQQKMIVKVLVDQVVTKIHQMAKVACTPTTALALHLFENTWAKVQDIDLDIPPKIFRNLDKAVWEDLCKRWACPVLLLVALRLGEPEVGKCIASSIRSRLSKKPSAIYRFFSVRRKASEETWLMPFR</sequence>
<feature type="region of interest" description="Disordered" evidence="1">
    <location>
        <begin position="162"/>
        <end position="217"/>
    </location>
</feature>
<protein>
    <submittedName>
        <fullName evidence="2">Uncharacterized protein</fullName>
    </submittedName>
</protein>
<dbReference type="EMBL" id="CP026254">
    <property type="protein sequence ID" value="AWP10438.1"/>
    <property type="molecule type" value="Genomic_DNA"/>
</dbReference>
<proteinExistence type="predicted"/>
<reference evidence="2 3" key="1">
    <citation type="submission" date="2017-12" db="EMBL/GenBank/DDBJ databases">
        <title>Integrating genomic resources of turbot (Scophthalmus maximus) in depth evaluation of genetic and physical mapping variation across individuals.</title>
        <authorList>
            <person name="Martinez P."/>
        </authorList>
    </citation>
    <scope>NUCLEOTIDE SEQUENCE [LARGE SCALE GENOMIC DNA]</scope>
</reference>
<name>A0A2U9C263_SCOMX</name>